<proteinExistence type="predicted"/>
<evidence type="ECO:0000313" key="2">
    <source>
        <dbReference type="Proteomes" id="UP001283361"/>
    </source>
</evidence>
<comment type="caution">
    <text evidence="1">The sequence shown here is derived from an EMBL/GenBank/DDBJ whole genome shotgun (WGS) entry which is preliminary data.</text>
</comment>
<organism evidence="1 2">
    <name type="scientific">Elysia crispata</name>
    <name type="common">lettuce slug</name>
    <dbReference type="NCBI Taxonomy" id="231223"/>
    <lineage>
        <taxon>Eukaryota</taxon>
        <taxon>Metazoa</taxon>
        <taxon>Spiralia</taxon>
        <taxon>Lophotrochozoa</taxon>
        <taxon>Mollusca</taxon>
        <taxon>Gastropoda</taxon>
        <taxon>Heterobranchia</taxon>
        <taxon>Euthyneura</taxon>
        <taxon>Panpulmonata</taxon>
        <taxon>Sacoglossa</taxon>
        <taxon>Placobranchoidea</taxon>
        <taxon>Plakobranchidae</taxon>
        <taxon>Elysia</taxon>
    </lineage>
</organism>
<reference evidence="1" key="1">
    <citation type="journal article" date="2023" name="G3 (Bethesda)">
        <title>A reference genome for the long-term kleptoplast-retaining sea slug Elysia crispata morphotype clarki.</title>
        <authorList>
            <person name="Eastman K.E."/>
            <person name="Pendleton A.L."/>
            <person name="Shaikh M.A."/>
            <person name="Suttiyut T."/>
            <person name="Ogas R."/>
            <person name="Tomko P."/>
            <person name="Gavelis G."/>
            <person name="Widhalm J.R."/>
            <person name="Wisecaver J.H."/>
        </authorList>
    </citation>
    <scope>NUCLEOTIDE SEQUENCE</scope>
    <source>
        <strain evidence="1">ECLA1</strain>
    </source>
</reference>
<protein>
    <submittedName>
        <fullName evidence="1">Uncharacterized protein</fullName>
    </submittedName>
</protein>
<sequence length="66" mass="7237">MSGGVRVRGDLDVDETCIFMGFPLHSVPELVCLYGCGSPLDDANHCLVCHMRILSHVCPQQSSWTC</sequence>
<dbReference type="EMBL" id="JAWDGP010004759">
    <property type="protein sequence ID" value="KAK3762098.1"/>
    <property type="molecule type" value="Genomic_DNA"/>
</dbReference>
<name>A0AAE0Z398_9GAST</name>
<accession>A0AAE0Z398</accession>
<dbReference type="AlphaFoldDB" id="A0AAE0Z398"/>
<gene>
    <name evidence="1" type="ORF">RRG08_037195</name>
</gene>
<evidence type="ECO:0000313" key="1">
    <source>
        <dbReference type="EMBL" id="KAK3762098.1"/>
    </source>
</evidence>
<dbReference type="Proteomes" id="UP001283361">
    <property type="component" value="Unassembled WGS sequence"/>
</dbReference>
<keyword evidence="2" id="KW-1185">Reference proteome</keyword>